<reference evidence="1 2" key="1">
    <citation type="journal article" date="2009" name="Appl. Environ. Microbiol.">
        <title>Three genomes from the phylum Acidobacteria provide insight into the lifestyles of these microorganisms in soils.</title>
        <authorList>
            <person name="Ward N.L."/>
            <person name="Challacombe J.F."/>
            <person name="Janssen P.H."/>
            <person name="Henrissat B."/>
            <person name="Coutinho P.M."/>
            <person name="Wu M."/>
            <person name="Xie G."/>
            <person name="Haft D.H."/>
            <person name="Sait M."/>
            <person name="Badger J."/>
            <person name="Barabote R.D."/>
            <person name="Bradley B."/>
            <person name="Brettin T.S."/>
            <person name="Brinkac L.M."/>
            <person name="Bruce D."/>
            <person name="Creasy T."/>
            <person name="Daugherty S.C."/>
            <person name="Davidsen T.M."/>
            <person name="DeBoy R.T."/>
            <person name="Detter J.C."/>
            <person name="Dodson R.J."/>
            <person name="Durkin A.S."/>
            <person name="Ganapathy A."/>
            <person name="Gwinn-Giglio M."/>
            <person name="Han C.S."/>
            <person name="Khouri H."/>
            <person name="Kiss H."/>
            <person name="Kothari S.P."/>
            <person name="Madupu R."/>
            <person name="Nelson K.E."/>
            <person name="Nelson W.C."/>
            <person name="Paulsen I."/>
            <person name="Penn K."/>
            <person name="Ren Q."/>
            <person name="Rosovitz M.J."/>
            <person name="Selengut J.D."/>
            <person name="Shrivastava S."/>
            <person name="Sullivan S.A."/>
            <person name="Tapia R."/>
            <person name="Thompson L.S."/>
            <person name="Watkins K.L."/>
            <person name="Yang Q."/>
            <person name="Yu C."/>
            <person name="Zafar N."/>
            <person name="Zhou L."/>
            <person name="Kuske C.R."/>
        </authorList>
    </citation>
    <scope>NUCLEOTIDE SEQUENCE [LARGE SCALE GENOMIC DNA]</scope>
    <source>
        <strain evidence="1 2">Ellin345</strain>
    </source>
</reference>
<dbReference type="EnsemblBacteria" id="ABF42560">
    <property type="protein sequence ID" value="ABF42560"/>
    <property type="gene ID" value="Acid345_3559"/>
</dbReference>
<evidence type="ECO:0000313" key="1">
    <source>
        <dbReference type="EMBL" id="ABF42560.1"/>
    </source>
</evidence>
<dbReference type="STRING" id="204669.Acid345_3559"/>
<dbReference type="AlphaFoldDB" id="Q1IKP0"/>
<sequence length="307" mass="33905">MDTISWLLEGDPAIRWQVMRDLTDAAPAKIAAERARVPHEGIGAAVLAAQGSDGAWHLPDEPDWLPTLFMMQLLRATGADSSDPAVASAVERLHTGFRWAEDLGGKPFVEGETEPCINGGALAAGSYFGRPSESLASRLLSEQLADGGWNCDAPKSTRSSFHSTICVLEGLREFELAVGIRTDVTAARRCAEEYLLRRGLFRRLTTGEVANPEFLEFAFPPRYHYDVLRGLDYFRAAGVEPDGRMSDAIRIIESKRQSDGRWILDQAYNEAITVPTGENVGEPSRWNTLRAMRVLQWWGKSVADRGN</sequence>
<gene>
    <name evidence="1" type="ordered locus">Acid345_3559</name>
</gene>
<keyword evidence="2" id="KW-1185">Reference proteome</keyword>
<dbReference type="InterPro" id="IPR008930">
    <property type="entry name" value="Terpenoid_cyclase/PrenylTrfase"/>
</dbReference>
<dbReference type="EMBL" id="CP000360">
    <property type="protein sequence ID" value="ABF42560.1"/>
    <property type="molecule type" value="Genomic_DNA"/>
</dbReference>
<name>Q1IKP0_KORVE</name>
<dbReference type="Gene3D" id="1.50.10.20">
    <property type="match status" value="1"/>
</dbReference>
<proteinExistence type="predicted"/>
<protein>
    <recommendedName>
        <fullName evidence="3">Squalene cyclase C-terminal domain-containing protein</fullName>
    </recommendedName>
</protein>
<dbReference type="RefSeq" id="WP_011524359.1">
    <property type="nucleotide sequence ID" value="NC_008009.1"/>
</dbReference>
<dbReference type="SUPFAM" id="SSF48239">
    <property type="entry name" value="Terpenoid cyclases/Protein prenyltransferases"/>
    <property type="match status" value="1"/>
</dbReference>
<dbReference type="OrthoDB" id="370326at2"/>
<dbReference type="HOGENOM" id="CLU_077613_0_0_0"/>
<evidence type="ECO:0000313" key="2">
    <source>
        <dbReference type="Proteomes" id="UP000002432"/>
    </source>
</evidence>
<dbReference type="eggNOG" id="ENOG502Z7MZ">
    <property type="taxonomic scope" value="Bacteria"/>
</dbReference>
<accession>Q1IKP0</accession>
<dbReference type="Proteomes" id="UP000002432">
    <property type="component" value="Chromosome"/>
</dbReference>
<dbReference type="KEGG" id="aba:Acid345_3559"/>
<organism evidence="1 2">
    <name type="scientific">Koribacter versatilis (strain Ellin345)</name>
    <dbReference type="NCBI Taxonomy" id="204669"/>
    <lineage>
        <taxon>Bacteria</taxon>
        <taxon>Pseudomonadati</taxon>
        <taxon>Acidobacteriota</taxon>
        <taxon>Terriglobia</taxon>
        <taxon>Terriglobales</taxon>
        <taxon>Candidatus Korobacteraceae</taxon>
        <taxon>Candidatus Korobacter</taxon>
    </lineage>
</organism>
<evidence type="ECO:0008006" key="3">
    <source>
        <dbReference type="Google" id="ProtNLM"/>
    </source>
</evidence>